<name>A0A2V0QCR9_PSESF</name>
<evidence type="ECO:0000313" key="5">
    <source>
        <dbReference type="Proteomes" id="UP000247480"/>
    </source>
</evidence>
<evidence type="ECO:0000256" key="2">
    <source>
        <dbReference type="ARBA" id="ARBA00022801"/>
    </source>
</evidence>
<dbReference type="EMBL" id="BGJZ01000197">
    <property type="protein sequence ID" value="GBH10731.1"/>
    <property type="molecule type" value="Genomic_DNA"/>
</dbReference>
<dbReference type="Gene3D" id="3.90.79.10">
    <property type="entry name" value="Nucleoside Triphosphate Pyrophosphohydrolase"/>
    <property type="match status" value="1"/>
</dbReference>
<dbReference type="AlphaFoldDB" id="A0A2V0QCR9"/>
<comment type="cofactor">
    <cofactor evidence="1">
        <name>Mg(2+)</name>
        <dbReference type="ChEBI" id="CHEBI:18420"/>
    </cofactor>
</comment>
<accession>A0A2V0QCR9</accession>
<reference evidence="4 5" key="1">
    <citation type="submission" date="2018-04" db="EMBL/GenBank/DDBJ databases">
        <title>Draft genome sequence of Pseudomonas syringae pv. actinidiae biovar 1 strains isolated from kiwifruit in Kagawa prefecture.</title>
        <authorList>
            <person name="Tabuchi M."/>
            <person name="Saito M."/>
            <person name="Fujiwara S."/>
            <person name="Sasa N."/>
            <person name="Akimitsu K."/>
            <person name="Gomi K."/>
            <person name="Konishi-Sugita S."/>
            <person name="Hamano K."/>
            <person name="Kataoka I."/>
        </authorList>
    </citation>
    <scope>NUCLEOTIDE SEQUENCE [LARGE SCALE GENOMIC DNA]</scope>
    <source>
        <strain evidence="4 5">MAFF212206</strain>
    </source>
</reference>
<sequence>MCCDSDLAEQKTRCYGQLAGRALKGVLLVLEPRIRPLALCIFHHHGKILVNPFYDAVEKRSLFRPVGGGIEFGERSIDAIVREVHEELGLSISNVRLIGTLESIFTYAGKRGHEIVQVYDARFEDAAVYERPWLDGVESDGSPFKATWHSASSFTDASALVPEGLSELLRKACLLD</sequence>
<dbReference type="PROSITE" id="PS00893">
    <property type="entry name" value="NUDIX_BOX"/>
    <property type="match status" value="1"/>
</dbReference>
<dbReference type="InterPro" id="IPR015797">
    <property type="entry name" value="NUDIX_hydrolase-like_dom_sf"/>
</dbReference>
<evidence type="ECO:0000256" key="1">
    <source>
        <dbReference type="ARBA" id="ARBA00001946"/>
    </source>
</evidence>
<dbReference type="PROSITE" id="PS51462">
    <property type="entry name" value="NUDIX"/>
    <property type="match status" value="1"/>
</dbReference>
<dbReference type="Proteomes" id="UP000247480">
    <property type="component" value="Unassembled WGS sequence"/>
</dbReference>
<protein>
    <submittedName>
        <fullName evidence="4">8-oxo-dGTP pyrophosphatase MutT and related house-cleaning NTP pyrophosphohydrolase</fullName>
    </submittedName>
</protein>
<gene>
    <name evidence="4" type="ORF">KPSA1_04153</name>
</gene>
<dbReference type="GO" id="GO:0016787">
    <property type="term" value="F:hydrolase activity"/>
    <property type="evidence" value="ECO:0007669"/>
    <property type="project" value="UniProtKB-KW"/>
</dbReference>
<comment type="caution">
    <text evidence="4">The sequence shown here is derived from an EMBL/GenBank/DDBJ whole genome shotgun (WGS) entry which is preliminary data.</text>
</comment>
<dbReference type="InterPro" id="IPR000086">
    <property type="entry name" value="NUDIX_hydrolase_dom"/>
</dbReference>
<keyword evidence="2 4" id="KW-0378">Hydrolase</keyword>
<dbReference type="CDD" id="cd04688">
    <property type="entry name" value="NUDIX_Hydrolase"/>
    <property type="match status" value="1"/>
</dbReference>
<dbReference type="InterPro" id="IPR020084">
    <property type="entry name" value="NUDIX_hydrolase_CS"/>
</dbReference>
<dbReference type="SUPFAM" id="SSF55811">
    <property type="entry name" value="Nudix"/>
    <property type="match status" value="1"/>
</dbReference>
<proteinExistence type="predicted"/>
<evidence type="ECO:0000313" key="4">
    <source>
        <dbReference type="EMBL" id="GBH10731.1"/>
    </source>
</evidence>
<feature type="domain" description="Nudix hydrolase" evidence="3">
    <location>
        <begin position="32"/>
        <end position="173"/>
    </location>
</feature>
<dbReference type="Pfam" id="PF00293">
    <property type="entry name" value="NUDIX"/>
    <property type="match status" value="1"/>
</dbReference>
<organism evidence="4 5">
    <name type="scientific">Pseudomonas syringae pv. actinidiae</name>
    <dbReference type="NCBI Taxonomy" id="103796"/>
    <lineage>
        <taxon>Bacteria</taxon>
        <taxon>Pseudomonadati</taxon>
        <taxon>Pseudomonadota</taxon>
        <taxon>Gammaproteobacteria</taxon>
        <taxon>Pseudomonadales</taxon>
        <taxon>Pseudomonadaceae</taxon>
        <taxon>Pseudomonas</taxon>
        <taxon>Pseudomonas syringae</taxon>
    </lineage>
</organism>
<evidence type="ECO:0000259" key="3">
    <source>
        <dbReference type="PROSITE" id="PS51462"/>
    </source>
</evidence>